<comment type="caution">
    <text evidence="2">The sequence shown here is derived from an EMBL/GenBank/DDBJ whole genome shotgun (WGS) entry which is preliminary data.</text>
</comment>
<keyword evidence="1" id="KW-1133">Transmembrane helix</keyword>
<name>A0A369WDL1_9GAMM</name>
<dbReference type="RefSeq" id="WP_114695745.1">
    <property type="nucleotide sequence ID" value="NZ_QQOH01000003.1"/>
</dbReference>
<protein>
    <submittedName>
        <fullName evidence="2">Uncharacterized protein</fullName>
    </submittedName>
</protein>
<keyword evidence="1" id="KW-0472">Membrane</keyword>
<keyword evidence="3" id="KW-1185">Reference proteome</keyword>
<evidence type="ECO:0000313" key="3">
    <source>
        <dbReference type="Proteomes" id="UP000253769"/>
    </source>
</evidence>
<dbReference type="AlphaFoldDB" id="A0A369WDL1"/>
<evidence type="ECO:0000256" key="1">
    <source>
        <dbReference type="SAM" id="Phobius"/>
    </source>
</evidence>
<proteinExistence type="predicted"/>
<gene>
    <name evidence="2" type="ORF">DV711_10915</name>
</gene>
<feature type="transmembrane region" description="Helical" evidence="1">
    <location>
        <begin position="12"/>
        <end position="38"/>
    </location>
</feature>
<dbReference type="Proteomes" id="UP000253769">
    <property type="component" value="Unassembled WGS sequence"/>
</dbReference>
<accession>A0A369WDL1</accession>
<reference evidence="2 3" key="1">
    <citation type="submission" date="2018-07" db="EMBL/GenBank/DDBJ databases">
        <title>Motiliproteus coralliicola sp. nov., a bacterium isolated from Coral.</title>
        <authorList>
            <person name="Wang G."/>
        </authorList>
    </citation>
    <scope>NUCLEOTIDE SEQUENCE [LARGE SCALE GENOMIC DNA]</scope>
    <source>
        <strain evidence="2 3">C34</strain>
    </source>
</reference>
<sequence length="79" mass="8808">MSFAERLKGVAIAIGLLLLCAPVAVVLTILTASFWAWVETTFSVEAYGHSGPAEWCYLVVYGLLVVGCTWVWFRLQRRT</sequence>
<organism evidence="2 3">
    <name type="scientific">Motiliproteus coralliicola</name>
    <dbReference type="NCBI Taxonomy" id="2283196"/>
    <lineage>
        <taxon>Bacteria</taxon>
        <taxon>Pseudomonadati</taxon>
        <taxon>Pseudomonadota</taxon>
        <taxon>Gammaproteobacteria</taxon>
        <taxon>Oceanospirillales</taxon>
        <taxon>Oceanospirillaceae</taxon>
        <taxon>Motiliproteus</taxon>
    </lineage>
</organism>
<evidence type="ECO:0000313" key="2">
    <source>
        <dbReference type="EMBL" id="RDE19401.1"/>
    </source>
</evidence>
<dbReference type="EMBL" id="QQOH01000003">
    <property type="protein sequence ID" value="RDE19401.1"/>
    <property type="molecule type" value="Genomic_DNA"/>
</dbReference>
<feature type="transmembrane region" description="Helical" evidence="1">
    <location>
        <begin position="58"/>
        <end position="75"/>
    </location>
</feature>
<keyword evidence="1" id="KW-0812">Transmembrane</keyword>